<dbReference type="CDD" id="cd06223">
    <property type="entry name" value="PRTases_typeI"/>
    <property type="match status" value="1"/>
</dbReference>
<evidence type="ECO:0000313" key="18">
    <source>
        <dbReference type="Proteomes" id="UP000006176"/>
    </source>
</evidence>
<dbReference type="HOGENOM" id="CLU_067096_2_2_7"/>
<gene>
    <name evidence="15" type="primary">upp</name>
    <name evidence="17" type="ordered locus">Sulba_2429</name>
</gene>
<keyword evidence="5 15" id="KW-0328">Glycosyltransferase</keyword>
<organism evidence="17 18">
    <name type="scientific">Sulfurospirillum barnesii (strain ATCC 700032 / DSM 10660 / SES-3)</name>
    <dbReference type="NCBI Taxonomy" id="760154"/>
    <lineage>
        <taxon>Bacteria</taxon>
        <taxon>Pseudomonadati</taxon>
        <taxon>Campylobacterota</taxon>
        <taxon>Epsilonproteobacteria</taxon>
        <taxon>Campylobacterales</taxon>
        <taxon>Sulfurospirillaceae</taxon>
        <taxon>Sulfurospirillum</taxon>
    </lineage>
</organism>
<dbReference type="GO" id="GO:0004845">
    <property type="term" value="F:uracil phosphoribosyltransferase activity"/>
    <property type="evidence" value="ECO:0007669"/>
    <property type="project" value="UniProtKB-UniRule"/>
</dbReference>
<dbReference type="UniPathway" id="UPA00574">
    <property type="reaction ID" value="UER00636"/>
</dbReference>
<dbReference type="HAMAP" id="MF_01218_B">
    <property type="entry name" value="Upp_B"/>
    <property type="match status" value="1"/>
</dbReference>
<dbReference type="PATRIC" id="fig|760154.4.peg.2427"/>
<keyword evidence="18" id="KW-1185">Reference proteome</keyword>
<comment type="function">
    <text evidence="12 15">Catalyzes the conversion of uracil and 5-phospho-alpha-D-ribose 1-diphosphate (PRPP) to UMP and diphosphate.</text>
</comment>
<keyword evidence="7 15" id="KW-0547">Nucleotide-binding</keyword>
<dbReference type="PANTHER" id="PTHR32315:SF4">
    <property type="entry name" value="URACIL PHOSPHORIBOSYLTRANSFERASE, CHLOROPLASTIC"/>
    <property type="match status" value="1"/>
</dbReference>
<evidence type="ECO:0000256" key="12">
    <source>
        <dbReference type="ARBA" id="ARBA00056901"/>
    </source>
</evidence>
<feature type="binding site" evidence="15">
    <location>
        <begin position="130"/>
        <end position="138"/>
    </location>
    <ligand>
        <name>5-phospho-alpha-D-ribose 1-diphosphate</name>
        <dbReference type="ChEBI" id="CHEBI:58017"/>
    </ligand>
</feature>
<comment type="pathway">
    <text evidence="1 15">Pyrimidine metabolism; UMP biosynthesis via salvage pathway; UMP from uracil: step 1/1.</text>
</comment>
<dbReference type="STRING" id="760154.Sulba_2429"/>
<dbReference type="Pfam" id="PF14681">
    <property type="entry name" value="UPRTase"/>
    <property type="match status" value="1"/>
</dbReference>
<dbReference type="GO" id="GO:0005737">
    <property type="term" value="C:cytoplasm"/>
    <property type="evidence" value="ECO:0007669"/>
    <property type="project" value="UniProtKB-ARBA"/>
</dbReference>
<dbReference type="InterPro" id="IPR034332">
    <property type="entry name" value="Upp_B"/>
</dbReference>
<dbReference type="InterPro" id="IPR000836">
    <property type="entry name" value="PRTase_dom"/>
</dbReference>
<feature type="binding site" evidence="15">
    <location>
        <position position="103"/>
    </location>
    <ligand>
        <name>5-phospho-alpha-D-ribose 1-diphosphate</name>
        <dbReference type="ChEBI" id="CHEBI:58017"/>
    </ligand>
</feature>
<dbReference type="FunFam" id="3.40.50.2020:FF:000003">
    <property type="entry name" value="Uracil phosphoribosyltransferase"/>
    <property type="match status" value="1"/>
</dbReference>
<dbReference type="GO" id="GO:0006223">
    <property type="term" value="P:uracil salvage"/>
    <property type="evidence" value="ECO:0007669"/>
    <property type="project" value="InterPro"/>
</dbReference>
<dbReference type="PANTHER" id="PTHR32315">
    <property type="entry name" value="ADENINE PHOSPHORIBOSYLTRANSFERASE"/>
    <property type="match status" value="1"/>
</dbReference>
<evidence type="ECO:0000256" key="5">
    <source>
        <dbReference type="ARBA" id="ARBA00022676"/>
    </source>
</evidence>
<dbReference type="GO" id="GO:0005525">
    <property type="term" value="F:GTP binding"/>
    <property type="evidence" value="ECO:0007669"/>
    <property type="project" value="UniProtKB-KW"/>
</dbReference>
<dbReference type="NCBIfam" id="TIGR01091">
    <property type="entry name" value="upp"/>
    <property type="match status" value="1"/>
</dbReference>
<comment type="similarity">
    <text evidence="2 15">Belongs to the UPRTase family.</text>
</comment>
<dbReference type="InterPro" id="IPR029057">
    <property type="entry name" value="PRTase-like"/>
</dbReference>
<dbReference type="RefSeq" id="WP_014770559.1">
    <property type="nucleotide sequence ID" value="NC_018002.1"/>
</dbReference>
<accession>I3Y0H2</accession>
<dbReference type="NCBIfam" id="NF001097">
    <property type="entry name" value="PRK00129.1"/>
    <property type="match status" value="1"/>
</dbReference>
<proteinExistence type="inferred from homology"/>
<sequence length="210" mass="23449">MHNVHVIKHPLIEHKLSILRDEKTEPFHFRLLVDEISYLMLFEATRDLPLRKVSVKTPVAVAEAQKLDAKIMICPILRAALGMLDSVFKLIPDASVGFLGFQRNEATLEAEFYYAKLPADHKERTAIIIDPMFATGGTAIDAVNFLKQKGVEDIRFLALVSAPEGLKRFYEVHPDVPVYTACIDEGLNENGYIVPGLGDAGDRVFNTQNS</sequence>
<evidence type="ECO:0000256" key="14">
    <source>
        <dbReference type="ARBA" id="ARBA00079807"/>
    </source>
</evidence>
<dbReference type="InterPro" id="IPR005765">
    <property type="entry name" value="UPRT"/>
</dbReference>
<comment type="cofactor">
    <cofactor evidence="15">
        <name>Mg(2+)</name>
        <dbReference type="ChEBI" id="CHEBI:18420"/>
    </cofactor>
    <text evidence="15">Binds 1 Mg(2+) ion per subunit. The magnesium is bound as Mg-PRPP.</text>
</comment>
<dbReference type="GO" id="GO:0044206">
    <property type="term" value="P:UMP salvage"/>
    <property type="evidence" value="ECO:0007669"/>
    <property type="project" value="UniProtKB-UniRule"/>
</dbReference>
<evidence type="ECO:0000256" key="4">
    <source>
        <dbReference type="ARBA" id="ARBA00022533"/>
    </source>
</evidence>
<keyword evidence="9 15" id="KW-0342">GTP-binding</keyword>
<dbReference type="KEGG" id="sba:Sulba_2429"/>
<evidence type="ECO:0000256" key="10">
    <source>
        <dbReference type="ARBA" id="ARBA00031082"/>
    </source>
</evidence>
<evidence type="ECO:0000256" key="2">
    <source>
        <dbReference type="ARBA" id="ARBA00009516"/>
    </source>
</evidence>
<comment type="catalytic activity">
    <reaction evidence="11 15">
        <text>UMP + diphosphate = 5-phospho-alpha-D-ribose 1-diphosphate + uracil</text>
        <dbReference type="Rhea" id="RHEA:13017"/>
        <dbReference type="ChEBI" id="CHEBI:17568"/>
        <dbReference type="ChEBI" id="CHEBI:33019"/>
        <dbReference type="ChEBI" id="CHEBI:57865"/>
        <dbReference type="ChEBI" id="CHEBI:58017"/>
        <dbReference type="EC" id="2.4.2.9"/>
    </reaction>
</comment>
<dbReference type="Proteomes" id="UP000006176">
    <property type="component" value="Chromosome"/>
</dbReference>
<dbReference type="EMBL" id="CP003333">
    <property type="protein sequence ID" value="AFL69696.1"/>
    <property type="molecule type" value="Genomic_DNA"/>
</dbReference>
<evidence type="ECO:0000259" key="16">
    <source>
        <dbReference type="Pfam" id="PF14681"/>
    </source>
</evidence>
<reference evidence="17 18" key="1">
    <citation type="submission" date="2012-06" db="EMBL/GenBank/DDBJ databases">
        <title>Complete sequence of Sulfurospirillum barnesii SES-3.</title>
        <authorList>
            <consortium name="US DOE Joint Genome Institute"/>
            <person name="Lucas S."/>
            <person name="Han J."/>
            <person name="Lapidus A."/>
            <person name="Cheng J.-F."/>
            <person name="Goodwin L."/>
            <person name="Pitluck S."/>
            <person name="Peters L."/>
            <person name="Ovchinnikova G."/>
            <person name="Lu M."/>
            <person name="Detter J.C."/>
            <person name="Han C."/>
            <person name="Tapia R."/>
            <person name="Land M."/>
            <person name="Hauser L."/>
            <person name="Kyrpides N."/>
            <person name="Ivanova N."/>
            <person name="Pagani I."/>
            <person name="Stolz J."/>
            <person name="Arkin A."/>
            <person name="Dehal P."/>
            <person name="Oremland R."/>
            <person name="Saltikov C."/>
            <person name="Basu P."/>
            <person name="Hollibaugh J."/>
            <person name="Newman D."/>
            <person name="Stolyar S."/>
            <person name="Hazen T."/>
            <person name="Woyke T."/>
        </authorList>
    </citation>
    <scope>NUCLEOTIDE SEQUENCE [LARGE SCALE GENOMIC DNA]</scope>
    <source>
        <strain evidence="18">ATCC 700032 / DSM 10660 / SES-3</strain>
    </source>
</reference>
<evidence type="ECO:0000256" key="8">
    <source>
        <dbReference type="ARBA" id="ARBA00022842"/>
    </source>
</evidence>
<evidence type="ECO:0000256" key="13">
    <source>
        <dbReference type="ARBA" id="ARBA00072146"/>
    </source>
</evidence>
<feature type="binding site" evidence="15">
    <location>
        <position position="199"/>
    </location>
    <ligand>
        <name>5-phospho-alpha-D-ribose 1-diphosphate</name>
        <dbReference type="ChEBI" id="CHEBI:58017"/>
    </ligand>
</feature>
<feature type="domain" description="Phosphoribosyltransferase" evidence="16">
    <location>
        <begin position="6"/>
        <end position="207"/>
    </location>
</feature>
<evidence type="ECO:0000256" key="7">
    <source>
        <dbReference type="ARBA" id="ARBA00022741"/>
    </source>
</evidence>
<evidence type="ECO:0000256" key="15">
    <source>
        <dbReference type="HAMAP-Rule" id="MF_01218"/>
    </source>
</evidence>
<evidence type="ECO:0000256" key="3">
    <source>
        <dbReference type="ARBA" id="ARBA00011894"/>
    </source>
</evidence>
<dbReference type="EC" id="2.4.2.9" evidence="3 15"/>
<dbReference type="Gene3D" id="3.40.50.2020">
    <property type="match status" value="1"/>
</dbReference>
<evidence type="ECO:0000256" key="1">
    <source>
        <dbReference type="ARBA" id="ARBA00005180"/>
    </source>
</evidence>
<keyword evidence="8 15" id="KW-0460">Magnesium</keyword>
<evidence type="ECO:0000313" key="17">
    <source>
        <dbReference type="EMBL" id="AFL69696.1"/>
    </source>
</evidence>
<dbReference type="eggNOG" id="COG0035">
    <property type="taxonomic scope" value="Bacteria"/>
</dbReference>
<protein>
    <recommendedName>
        <fullName evidence="13 15">Uracil phosphoribosyltransferase</fullName>
        <ecNumber evidence="3 15">2.4.2.9</ecNumber>
    </recommendedName>
    <alternativeName>
        <fullName evidence="10 15">UMP pyrophosphorylase</fullName>
    </alternativeName>
    <alternativeName>
        <fullName evidence="14 15">UPRTase</fullName>
    </alternativeName>
</protein>
<dbReference type="InterPro" id="IPR050054">
    <property type="entry name" value="UPRTase/APRTase"/>
</dbReference>
<dbReference type="GO" id="GO:0000287">
    <property type="term" value="F:magnesium ion binding"/>
    <property type="evidence" value="ECO:0007669"/>
    <property type="project" value="UniProtKB-UniRule"/>
</dbReference>
<evidence type="ECO:0000256" key="9">
    <source>
        <dbReference type="ARBA" id="ARBA00023134"/>
    </source>
</evidence>
<keyword evidence="4 15" id="KW-0021">Allosteric enzyme</keyword>
<dbReference type="SUPFAM" id="SSF53271">
    <property type="entry name" value="PRTase-like"/>
    <property type="match status" value="1"/>
</dbReference>
<feature type="binding site" evidence="15">
    <location>
        <position position="78"/>
    </location>
    <ligand>
        <name>5-phospho-alpha-D-ribose 1-diphosphate</name>
        <dbReference type="ChEBI" id="CHEBI:58017"/>
    </ligand>
</feature>
<name>I3Y0H2_SULBS</name>
<evidence type="ECO:0000256" key="6">
    <source>
        <dbReference type="ARBA" id="ARBA00022679"/>
    </source>
</evidence>
<keyword evidence="6 15" id="KW-0808">Transferase</keyword>
<dbReference type="OrthoDB" id="9781675at2"/>
<dbReference type="AlphaFoldDB" id="I3Y0H2"/>
<comment type="activity regulation">
    <text evidence="15">Allosterically activated by GTP.</text>
</comment>
<evidence type="ECO:0000256" key="11">
    <source>
        <dbReference type="ARBA" id="ARBA00052919"/>
    </source>
</evidence>
<feature type="binding site" evidence="15">
    <location>
        <begin position="198"/>
        <end position="200"/>
    </location>
    <ligand>
        <name>uracil</name>
        <dbReference type="ChEBI" id="CHEBI:17568"/>
    </ligand>
</feature>
<feature type="binding site" evidence="15">
    <location>
        <position position="193"/>
    </location>
    <ligand>
        <name>uracil</name>
        <dbReference type="ChEBI" id="CHEBI:17568"/>
    </ligand>
</feature>